<protein>
    <recommendedName>
        <fullName evidence="6">Helicase</fullName>
    </recommendedName>
</protein>
<evidence type="ECO:0000259" key="3">
    <source>
        <dbReference type="PROSITE" id="PS51194"/>
    </source>
</evidence>
<dbReference type="RefSeq" id="WP_119849894.1">
    <property type="nucleotide sequence ID" value="NZ_CP032412.1"/>
</dbReference>
<sequence>MRNHIKMGMYVRCSIELEHLDAPRRFALGQVVKVVNDDAVEVCFFMLDDLNELHDVYQVPIKQEYRQSDIYREYILNDTKAKLKSNSSDVVILAYSRENPLNERMYFVSVVEFGKKRIIEISESELKVPFNRGDVDVRTQLYQYEFHNPVWYFNRQTVTNSLYTLKNATFGFETLIGSRVYLLEHQVDTIVRVLGEERCRFMLADEVGLGKTIEASVIMKGLTNRFGDLKTLVIVPNSLLLQWRNELSYKFWMDFTVFDENDSSTMSASKLLFPLEAIHTPYGEKVISMSWDLCMVDETHRLLRLDKEYKRIKHLSERIDHLLLLSATPIQSREKEFYQLLTLLEPMKYEAMKTSDFQTLLNKQEFLRKRVYRIMRDLPDYIEEDLAEDCIADIDEICNQIGDATLTNYVKEIKIDAPDKGLSQVKFALAYIGENYQIERKIIRHRRKEIESNMAKRRLELVSYPMSGADTAFYEEDAYQALLVYLSSISQHNDNMAHGNGKIYHVWLGAVFSSPNALLSLVQERKTVLQGLAGSGFKYLPEYPVFPSEAQRIQEIETIATKWQKAVNDELSRVKELYDDPDLIKGRYLKVIDYILSETDSEKIVLFSNYKETLLPLEKHLKELLGDRTVRGFYFGMNPAELQQSVDDFQNDEECRLMFCDPLGGEGRNFQMADRLIHLDLPWSPVDLEQRIGRLDRIGRTKDVLSVVFYSESTLEEDLLAIWKDGLKLFEESLSGIEIAVSDIQEKITEALSTDILYGMRILTSSMNEMLKTMRDRVEEERYYDMTRQLDEHVSKQLGKLIEKFNDEGGERLAKTMMAWSSMTGLNGIAGDSGQSVVFRSDKASINSMKRTLFVLPDTKEALRRAKRIGEVRGTFKRDVAVSREAYVFFAPGDPFFDSIVNNAYETDWGRCAAIEVKQAPIDWEGLVFTWSVEVNPVPLLSLGETLEQLMHAQGYTPLDHFRSVECFTGETDLDSVVLEYLANTQRHQIVHKGQRSNGRINQFIEDFPSDIWKGLVDHSYLQSREKAVKYIGTHLDIDRAQDDFIRLLNARKAASIYYGNEWLEKKEVSRLEHVYHAILQGLQDPVLRLESAVYVRMMKSDG</sequence>
<dbReference type="GO" id="GO:0005524">
    <property type="term" value="F:ATP binding"/>
    <property type="evidence" value="ECO:0007669"/>
    <property type="project" value="InterPro"/>
</dbReference>
<dbReference type="InterPro" id="IPR001650">
    <property type="entry name" value="Helicase_C-like"/>
</dbReference>
<dbReference type="Gene3D" id="3.40.50.10810">
    <property type="entry name" value="Tandem AAA-ATPase domain"/>
    <property type="match status" value="1"/>
</dbReference>
<gene>
    <name evidence="4" type="ORF">D5F53_24570</name>
</gene>
<dbReference type="InterPro" id="IPR027417">
    <property type="entry name" value="P-loop_NTPase"/>
</dbReference>
<dbReference type="Pfam" id="PF00271">
    <property type="entry name" value="Helicase_C"/>
    <property type="match status" value="1"/>
</dbReference>
<dbReference type="PROSITE" id="PS51192">
    <property type="entry name" value="HELICASE_ATP_BIND_1"/>
    <property type="match status" value="1"/>
</dbReference>
<feature type="domain" description="Helicase C-terminal" evidence="3">
    <location>
        <begin position="591"/>
        <end position="745"/>
    </location>
</feature>
<reference evidence="4 5" key="1">
    <citation type="submission" date="2018-09" db="EMBL/GenBank/DDBJ databases">
        <title>Genome Sequence of Paenibacillus lautus Strain E7593-69, Azo Dye-Degrading Bacteria, Isolated from Commercial Tattoo Inks.</title>
        <authorList>
            <person name="Nho S.W."/>
            <person name="Kim S.-J."/>
            <person name="Kweon O."/>
            <person name="Cerniglia C.E."/>
        </authorList>
    </citation>
    <scope>NUCLEOTIDE SEQUENCE [LARGE SCALE GENOMIC DNA]</scope>
    <source>
        <strain evidence="4 5">E7593-69</strain>
    </source>
</reference>
<dbReference type="SUPFAM" id="SSF52540">
    <property type="entry name" value="P-loop containing nucleoside triphosphate hydrolases"/>
    <property type="match status" value="2"/>
</dbReference>
<keyword evidence="5" id="KW-1185">Reference proteome</keyword>
<keyword evidence="1" id="KW-0378">Hydrolase</keyword>
<dbReference type="PROSITE" id="PS51194">
    <property type="entry name" value="HELICASE_CTER"/>
    <property type="match status" value="1"/>
</dbReference>
<evidence type="ECO:0000256" key="1">
    <source>
        <dbReference type="ARBA" id="ARBA00022801"/>
    </source>
</evidence>
<dbReference type="PANTHER" id="PTHR10799">
    <property type="entry name" value="SNF2/RAD54 HELICASE FAMILY"/>
    <property type="match status" value="1"/>
</dbReference>
<dbReference type="AlphaFoldDB" id="A0A385TYD5"/>
<evidence type="ECO:0000259" key="2">
    <source>
        <dbReference type="PROSITE" id="PS51192"/>
    </source>
</evidence>
<dbReference type="Pfam" id="PF00176">
    <property type="entry name" value="SNF2-rel_dom"/>
    <property type="match status" value="1"/>
</dbReference>
<name>A0A385TYD5_PAELA</name>
<dbReference type="InterPro" id="IPR049730">
    <property type="entry name" value="SNF2/RAD54-like_C"/>
</dbReference>
<accession>A0A385TYD5</accession>
<dbReference type="CDD" id="cd18793">
    <property type="entry name" value="SF2_C_SNF"/>
    <property type="match status" value="1"/>
</dbReference>
<dbReference type="InterPro" id="IPR014001">
    <property type="entry name" value="Helicase_ATP-bd"/>
</dbReference>
<dbReference type="KEGG" id="plw:D5F53_24570"/>
<dbReference type="SMART" id="SM00490">
    <property type="entry name" value="HELICc"/>
    <property type="match status" value="1"/>
</dbReference>
<dbReference type="Gene3D" id="3.40.50.300">
    <property type="entry name" value="P-loop containing nucleotide triphosphate hydrolases"/>
    <property type="match status" value="1"/>
</dbReference>
<organism evidence="4 5">
    <name type="scientific">Paenibacillus lautus</name>
    <name type="common">Bacillus lautus</name>
    <dbReference type="NCBI Taxonomy" id="1401"/>
    <lineage>
        <taxon>Bacteria</taxon>
        <taxon>Bacillati</taxon>
        <taxon>Bacillota</taxon>
        <taxon>Bacilli</taxon>
        <taxon>Bacillales</taxon>
        <taxon>Paenibacillaceae</taxon>
        <taxon>Paenibacillus</taxon>
    </lineage>
</organism>
<dbReference type="SMART" id="SM00487">
    <property type="entry name" value="DEXDc"/>
    <property type="match status" value="1"/>
</dbReference>
<evidence type="ECO:0000313" key="4">
    <source>
        <dbReference type="EMBL" id="AYB46275.1"/>
    </source>
</evidence>
<dbReference type="Proteomes" id="UP000266552">
    <property type="component" value="Chromosome"/>
</dbReference>
<feature type="domain" description="Helicase ATP-binding" evidence="2">
    <location>
        <begin position="192"/>
        <end position="347"/>
    </location>
</feature>
<dbReference type="InterPro" id="IPR000330">
    <property type="entry name" value="SNF2_N"/>
</dbReference>
<evidence type="ECO:0000313" key="5">
    <source>
        <dbReference type="Proteomes" id="UP000266552"/>
    </source>
</evidence>
<dbReference type="InterPro" id="IPR038718">
    <property type="entry name" value="SNF2-like_sf"/>
</dbReference>
<proteinExistence type="predicted"/>
<dbReference type="EMBL" id="CP032412">
    <property type="protein sequence ID" value="AYB46275.1"/>
    <property type="molecule type" value="Genomic_DNA"/>
</dbReference>
<dbReference type="GO" id="GO:0016787">
    <property type="term" value="F:hydrolase activity"/>
    <property type="evidence" value="ECO:0007669"/>
    <property type="project" value="UniProtKB-KW"/>
</dbReference>
<evidence type="ECO:0008006" key="6">
    <source>
        <dbReference type="Google" id="ProtNLM"/>
    </source>
</evidence>